<dbReference type="InterPro" id="IPR037523">
    <property type="entry name" value="VOC_core"/>
</dbReference>
<reference evidence="4" key="1">
    <citation type="submission" date="2015-04" db="EMBL/GenBank/DDBJ databases">
        <title>Physiological reanalysis, assessment of diazotrophy, and genome sequences of multiple isolates of Streptomyces thermoautotrophicus.</title>
        <authorList>
            <person name="MacKellar D.C."/>
            <person name="Lieber L."/>
            <person name="Norman J."/>
            <person name="Bolger A."/>
            <person name="Tobin C."/>
            <person name="Murray J.W."/>
            <person name="Chang R."/>
            <person name="Ford T."/>
            <person name="Nguyen P.Q."/>
            <person name="Woodward J."/>
            <person name="Permingeat H."/>
            <person name="Joshi N.S."/>
            <person name="Silver P.A."/>
            <person name="Usadel B."/>
            <person name="Rutherford A.W."/>
            <person name="Friesen M."/>
            <person name="Prell J."/>
        </authorList>
    </citation>
    <scope>NUCLEOTIDE SEQUENCE [LARGE SCALE GENOMIC DNA]</scope>
    <source>
        <strain evidence="4">H1</strain>
    </source>
</reference>
<dbReference type="PROSITE" id="PS51819">
    <property type="entry name" value="VOC"/>
    <property type="match status" value="1"/>
</dbReference>
<evidence type="ECO:0000259" key="2">
    <source>
        <dbReference type="PROSITE" id="PS51819"/>
    </source>
</evidence>
<dbReference type="GO" id="GO:0046872">
    <property type="term" value="F:metal ion binding"/>
    <property type="evidence" value="ECO:0007669"/>
    <property type="project" value="UniProtKB-KW"/>
</dbReference>
<dbReference type="GO" id="GO:0004493">
    <property type="term" value="F:methylmalonyl-CoA epimerase activity"/>
    <property type="evidence" value="ECO:0007669"/>
    <property type="project" value="TreeGrafter"/>
</dbReference>
<dbReference type="InterPro" id="IPR004360">
    <property type="entry name" value="Glyas_Fos-R_dOase_dom"/>
</dbReference>
<organism evidence="3 4">
    <name type="scientific">Carbonactinospora thermoautotrophica</name>
    <dbReference type="NCBI Taxonomy" id="1469144"/>
    <lineage>
        <taxon>Bacteria</taxon>
        <taxon>Bacillati</taxon>
        <taxon>Actinomycetota</taxon>
        <taxon>Actinomycetes</taxon>
        <taxon>Kitasatosporales</taxon>
        <taxon>Carbonactinosporaceae</taxon>
        <taxon>Carbonactinospora</taxon>
    </lineage>
</organism>
<dbReference type="InterPro" id="IPR051785">
    <property type="entry name" value="MMCE/EMCE_epimerase"/>
</dbReference>
<accession>A0A132MUU3</accession>
<dbReference type="GO" id="GO:0046491">
    <property type="term" value="P:L-methylmalonyl-CoA metabolic process"/>
    <property type="evidence" value="ECO:0007669"/>
    <property type="project" value="TreeGrafter"/>
</dbReference>
<dbReference type="EMBL" id="LAXD01000001">
    <property type="protein sequence ID" value="KWX01142.1"/>
    <property type="molecule type" value="Genomic_DNA"/>
</dbReference>
<dbReference type="CDD" id="cd16361">
    <property type="entry name" value="VOC_ShValD_like"/>
    <property type="match status" value="1"/>
</dbReference>
<dbReference type="RefSeq" id="WP_066887383.1">
    <property type="nucleotide sequence ID" value="NZ_LAXD01000001.1"/>
</dbReference>
<protein>
    <recommendedName>
        <fullName evidence="2">VOC domain-containing protein</fullName>
    </recommendedName>
</protein>
<evidence type="ECO:0000313" key="4">
    <source>
        <dbReference type="Proteomes" id="UP000070188"/>
    </source>
</evidence>
<dbReference type="SUPFAM" id="SSF54593">
    <property type="entry name" value="Glyoxalase/Bleomycin resistance protein/Dihydroxybiphenyl dioxygenase"/>
    <property type="match status" value="1"/>
</dbReference>
<dbReference type="PANTHER" id="PTHR43048:SF6">
    <property type="entry name" value="BLR8189 PROTEIN"/>
    <property type="match status" value="1"/>
</dbReference>
<evidence type="ECO:0000313" key="3">
    <source>
        <dbReference type="EMBL" id="KWX01142.1"/>
    </source>
</evidence>
<proteinExistence type="predicted"/>
<gene>
    <name evidence="3" type="ORF">LI90_2170</name>
</gene>
<sequence length="180" mass="20502">MTIGIPTARNVDHVAYTVPDLDQAVRFFVDVLGGELIYTLGPVEDPDGDWMARQLNVHPRARTRIAMLRLGPTTNVELFQYEAPDQNTRIPLNCDHGGHHLAFFVDDVDAAVEYLRRQQGVHVLGDPQHITEGPIAGDRWVYFLSPWGMQLEVLNMPPGMPYEKETEARRYGPEPRWTNR</sequence>
<dbReference type="InterPro" id="IPR029068">
    <property type="entry name" value="Glyas_Bleomycin-R_OHBP_Dase"/>
</dbReference>
<dbReference type="PATRIC" id="fig|1469144.10.peg.2351"/>
<dbReference type="Pfam" id="PF00903">
    <property type="entry name" value="Glyoxalase"/>
    <property type="match status" value="1"/>
</dbReference>
<dbReference type="OrthoDB" id="2613830at2"/>
<dbReference type="STRING" id="1469144.LI90_2170"/>
<dbReference type="Gene3D" id="3.10.180.10">
    <property type="entry name" value="2,3-Dihydroxybiphenyl 1,2-Dioxygenase, domain 1"/>
    <property type="match status" value="1"/>
</dbReference>
<feature type="domain" description="VOC" evidence="2">
    <location>
        <begin position="10"/>
        <end position="156"/>
    </location>
</feature>
<name>A0A132MUU3_9ACTN</name>
<comment type="caution">
    <text evidence="3">The sequence shown here is derived from an EMBL/GenBank/DDBJ whole genome shotgun (WGS) entry which is preliminary data.</text>
</comment>
<keyword evidence="1" id="KW-0479">Metal-binding</keyword>
<keyword evidence="4" id="KW-1185">Reference proteome</keyword>
<dbReference type="Proteomes" id="UP000070188">
    <property type="component" value="Unassembled WGS sequence"/>
</dbReference>
<dbReference type="AlphaFoldDB" id="A0A132MUU3"/>
<dbReference type="PANTHER" id="PTHR43048">
    <property type="entry name" value="METHYLMALONYL-COA EPIMERASE"/>
    <property type="match status" value="1"/>
</dbReference>
<evidence type="ECO:0000256" key="1">
    <source>
        <dbReference type="ARBA" id="ARBA00022723"/>
    </source>
</evidence>